<organism evidence="2 3">
    <name type="scientific">Marmota monax</name>
    <name type="common">Woodchuck</name>
    <dbReference type="NCBI Taxonomy" id="9995"/>
    <lineage>
        <taxon>Eukaryota</taxon>
        <taxon>Metazoa</taxon>
        <taxon>Chordata</taxon>
        <taxon>Craniata</taxon>
        <taxon>Vertebrata</taxon>
        <taxon>Euteleostomi</taxon>
        <taxon>Mammalia</taxon>
        <taxon>Eutheria</taxon>
        <taxon>Euarchontoglires</taxon>
        <taxon>Glires</taxon>
        <taxon>Rodentia</taxon>
        <taxon>Sciuromorpha</taxon>
        <taxon>Sciuridae</taxon>
        <taxon>Xerinae</taxon>
        <taxon>Marmotini</taxon>
        <taxon>Marmota</taxon>
    </lineage>
</organism>
<feature type="compositionally biased region" description="Basic and acidic residues" evidence="1">
    <location>
        <begin position="15"/>
        <end position="25"/>
    </location>
</feature>
<evidence type="ECO:0000256" key="1">
    <source>
        <dbReference type="SAM" id="MobiDB-lite"/>
    </source>
</evidence>
<gene>
    <name evidence="2" type="ORF">MONAX_5E000261</name>
</gene>
<reference evidence="2" key="1">
    <citation type="submission" date="2019-04" db="EMBL/GenBank/DDBJ databases">
        <authorList>
            <person name="Alioto T."/>
            <person name="Alioto T."/>
        </authorList>
    </citation>
    <scope>NUCLEOTIDE SEQUENCE [LARGE SCALE GENOMIC DNA]</scope>
</reference>
<dbReference type="AlphaFoldDB" id="A0A5E4AWN0"/>
<accession>A0A5E4AWN0</accession>
<proteinExistence type="predicted"/>
<evidence type="ECO:0000313" key="2">
    <source>
        <dbReference type="EMBL" id="VTJ61161.1"/>
    </source>
</evidence>
<name>A0A5E4AWN0_MARMO</name>
<sequence length="126" mass="12910">MSVERSCYLPSAKSSPEKRCPDMHRGPGRHCPAAGLPRGADSRQGRSTACGVDREGGAGGGGPGPGIPPARKRAGGNPGAERLALGARSAWSPGIGARGGGKFSAERAGLRNPKYSLHRLLQRTEG</sequence>
<evidence type="ECO:0000313" key="3">
    <source>
        <dbReference type="Proteomes" id="UP000335636"/>
    </source>
</evidence>
<keyword evidence="3" id="KW-1185">Reference proteome</keyword>
<dbReference type="Proteomes" id="UP000335636">
    <property type="component" value="Unassembled WGS sequence"/>
</dbReference>
<feature type="region of interest" description="Disordered" evidence="1">
    <location>
        <begin position="1"/>
        <end position="112"/>
    </location>
</feature>
<protein>
    <submittedName>
        <fullName evidence="2">Uncharacterized protein</fullName>
    </submittedName>
</protein>
<dbReference type="EMBL" id="CABDUW010000165">
    <property type="protein sequence ID" value="VTJ61161.1"/>
    <property type="molecule type" value="Genomic_DNA"/>
</dbReference>
<comment type="caution">
    <text evidence="2">The sequence shown here is derived from an EMBL/GenBank/DDBJ whole genome shotgun (WGS) entry which is preliminary data.</text>
</comment>